<reference evidence="3 4" key="1">
    <citation type="submission" date="2019-10" db="EMBL/GenBank/DDBJ databases">
        <authorList>
            <person name="Karimi E."/>
        </authorList>
    </citation>
    <scope>NUCLEOTIDE SEQUENCE [LARGE SCALE GENOMIC DNA]</scope>
    <source>
        <strain evidence="3 4">Sphingobacterium sp. 8BC</strain>
    </source>
</reference>
<dbReference type="RefSeq" id="WP_201303504.1">
    <property type="nucleotide sequence ID" value="NZ_CP068086.1"/>
</dbReference>
<dbReference type="EMBL" id="CABWMV010000024">
    <property type="protein sequence ID" value="VXD01006.1"/>
    <property type="molecule type" value="Genomic_DNA"/>
</dbReference>
<organism evidence="3 4">
    <name type="scientific">Sphingobacterium multivorum</name>
    <dbReference type="NCBI Taxonomy" id="28454"/>
    <lineage>
        <taxon>Bacteria</taxon>
        <taxon>Pseudomonadati</taxon>
        <taxon>Bacteroidota</taxon>
        <taxon>Sphingobacteriia</taxon>
        <taxon>Sphingobacteriales</taxon>
        <taxon>Sphingobacteriaceae</taxon>
        <taxon>Sphingobacterium</taxon>
    </lineage>
</organism>
<protein>
    <submittedName>
        <fullName evidence="3">Nicotinamidase/pyrazinamidase</fullName>
    </submittedName>
</protein>
<keyword evidence="2" id="KW-0378">Hydrolase</keyword>
<evidence type="ECO:0000256" key="1">
    <source>
        <dbReference type="ARBA" id="ARBA00006336"/>
    </source>
</evidence>
<dbReference type="InterPro" id="IPR052347">
    <property type="entry name" value="Isochorismatase_Nicotinamidase"/>
</dbReference>
<accession>A0A654D8X8</accession>
<evidence type="ECO:0000313" key="4">
    <source>
        <dbReference type="Proteomes" id="UP000432350"/>
    </source>
</evidence>
<sequence length="308" mass="34982">MKLNNIKTQFDQIVDVQQIASGKKDNIPNMLMLAQEENIQPAALDKKRTLLLAIDVQNDFMESIGSLAVNGSKADVQRLTQWMYRNIEALTQVMCSLDCHSIRQIFHPAWWLDSAGNHPERFTVIRHADVRDGIWRAANDHTALALDYLQHLEAEGKKQLCIWPYHCLEGTSGAQLESQFTNMLYFHSAARQVKPILVYKGQDPNTEMYGIIKAEYDDNKFVNHAVLDAIRDYDAIYIAGEASSHCVLASTVQILEYFEQDRAITSRITLLIDCMSPIAGFEAQTLQQFEALKEKYGIQIKLSTEVTL</sequence>
<dbReference type="InterPro" id="IPR036380">
    <property type="entry name" value="Isochorismatase-like_sf"/>
</dbReference>
<dbReference type="GO" id="GO:0016787">
    <property type="term" value="F:hydrolase activity"/>
    <property type="evidence" value="ECO:0007669"/>
    <property type="project" value="UniProtKB-KW"/>
</dbReference>
<name>A0A654D8X8_SPHMU</name>
<dbReference type="AlphaFoldDB" id="A0A654D8X8"/>
<comment type="similarity">
    <text evidence="1">Belongs to the isochorismatase family.</text>
</comment>
<evidence type="ECO:0000313" key="3">
    <source>
        <dbReference type="EMBL" id="VXD01006.1"/>
    </source>
</evidence>
<dbReference type="PANTHER" id="PTHR11080">
    <property type="entry name" value="PYRAZINAMIDASE/NICOTINAMIDASE"/>
    <property type="match status" value="1"/>
</dbReference>
<evidence type="ECO:0000256" key="2">
    <source>
        <dbReference type="ARBA" id="ARBA00022801"/>
    </source>
</evidence>
<dbReference type="PANTHER" id="PTHR11080:SF2">
    <property type="entry name" value="LD05707P"/>
    <property type="match status" value="1"/>
</dbReference>
<dbReference type="Gene3D" id="3.40.50.850">
    <property type="entry name" value="Isochorismatase-like"/>
    <property type="match status" value="1"/>
</dbReference>
<gene>
    <name evidence="3" type="ORF">SPHINGO8BC_51663</name>
</gene>
<dbReference type="Proteomes" id="UP000432350">
    <property type="component" value="Unassembled WGS sequence"/>
</dbReference>
<proteinExistence type="inferred from homology"/>
<dbReference type="SUPFAM" id="SSF52499">
    <property type="entry name" value="Isochorismatase-like hydrolases"/>
    <property type="match status" value="1"/>
</dbReference>